<feature type="non-terminal residue" evidence="1">
    <location>
        <position position="53"/>
    </location>
</feature>
<accession>A0A2P5EZR0</accession>
<dbReference type="Proteomes" id="UP000237000">
    <property type="component" value="Unassembled WGS sequence"/>
</dbReference>
<keyword evidence="2" id="KW-1185">Reference proteome</keyword>
<comment type="caution">
    <text evidence="1">The sequence shown here is derived from an EMBL/GenBank/DDBJ whole genome shotgun (WGS) entry which is preliminary data.</text>
</comment>
<evidence type="ECO:0000313" key="1">
    <source>
        <dbReference type="EMBL" id="PON91026.1"/>
    </source>
</evidence>
<sequence length="53" mass="6085">MLLTNLSISDWRSAIGELEEMIRDPTPLTNLSVCDQRSFINKLEERSSAVKEF</sequence>
<gene>
    <name evidence="1" type="ORF">TorRG33x02_132440</name>
</gene>
<proteinExistence type="predicted"/>
<dbReference type="AlphaFoldDB" id="A0A2P5EZR0"/>
<organism evidence="1 2">
    <name type="scientific">Trema orientale</name>
    <name type="common">Charcoal tree</name>
    <name type="synonym">Celtis orientalis</name>
    <dbReference type="NCBI Taxonomy" id="63057"/>
    <lineage>
        <taxon>Eukaryota</taxon>
        <taxon>Viridiplantae</taxon>
        <taxon>Streptophyta</taxon>
        <taxon>Embryophyta</taxon>
        <taxon>Tracheophyta</taxon>
        <taxon>Spermatophyta</taxon>
        <taxon>Magnoliopsida</taxon>
        <taxon>eudicotyledons</taxon>
        <taxon>Gunneridae</taxon>
        <taxon>Pentapetalae</taxon>
        <taxon>rosids</taxon>
        <taxon>fabids</taxon>
        <taxon>Rosales</taxon>
        <taxon>Cannabaceae</taxon>
        <taxon>Trema</taxon>
    </lineage>
</organism>
<name>A0A2P5EZR0_TREOI</name>
<dbReference type="EMBL" id="JXTC01000078">
    <property type="protein sequence ID" value="PON91026.1"/>
    <property type="molecule type" value="Genomic_DNA"/>
</dbReference>
<reference evidence="2" key="1">
    <citation type="submission" date="2016-06" db="EMBL/GenBank/DDBJ databases">
        <title>Parallel loss of symbiosis genes in relatives of nitrogen-fixing non-legume Parasponia.</title>
        <authorList>
            <person name="Van Velzen R."/>
            <person name="Holmer R."/>
            <person name="Bu F."/>
            <person name="Rutten L."/>
            <person name="Van Zeijl A."/>
            <person name="Liu W."/>
            <person name="Santuari L."/>
            <person name="Cao Q."/>
            <person name="Sharma T."/>
            <person name="Shen D."/>
            <person name="Roswanjaya Y."/>
            <person name="Wardhani T."/>
            <person name="Kalhor M.S."/>
            <person name="Jansen J."/>
            <person name="Van den Hoogen J."/>
            <person name="Gungor B."/>
            <person name="Hartog M."/>
            <person name="Hontelez J."/>
            <person name="Verver J."/>
            <person name="Yang W.-C."/>
            <person name="Schijlen E."/>
            <person name="Repin R."/>
            <person name="Schilthuizen M."/>
            <person name="Schranz E."/>
            <person name="Heidstra R."/>
            <person name="Miyata K."/>
            <person name="Fedorova E."/>
            <person name="Kohlen W."/>
            <person name="Bisseling T."/>
            <person name="Smit S."/>
            <person name="Geurts R."/>
        </authorList>
    </citation>
    <scope>NUCLEOTIDE SEQUENCE [LARGE SCALE GENOMIC DNA]</scope>
    <source>
        <strain evidence="2">cv. RG33-2</strain>
    </source>
</reference>
<protein>
    <submittedName>
        <fullName evidence="1">Uncharacterized protein</fullName>
    </submittedName>
</protein>
<dbReference type="InParanoid" id="A0A2P5EZR0"/>
<evidence type="ECO:0000313" key="2">
    <source>
        <dbReference type="Proteomes" id="UP000237000"/>
    </source>
</evidence>